<name>S9QKD5_CYSF2</name>
<dbReference type="Proteomes" id="UP000011682">
    <property type="component" value="Unassembled WGS sequence"/>
</dbReference>
<sequence length="63" mass="7188">MRGDRQPDSLPRSRHNGTARYELHPNPLLFTGRRDPTQPRCGPASRGPPNGDEAHPAWRLHWP</sequence>
<evidence type="ECO:0000256" key="1">
    <source>
        <dbReference type="SAM" id="MobiDB-lite"/>
    </source>
</evidence>
<comment type="caution">
    <text evidence="2">The sequence shown here is derived from an EMBL/GenBank/DDBJ whole genome shotgun (WGS) entry which is preliminary data.</text>
</comment>
<reference evidence="2" key="1">
    <citation type="submission" date="2013-05" db="EMBL/GenBank/DDBJ databases">
        <title>Genome assembly of Cystobacter fuscus DSM 2262.</title>
        <authorList>
            <person name="Sharma G."/>
            <person name="Khatri I."/>
            <person name="Kaur C."/>
            <person name="Mayilraj S."/>
            <person name="Subramanian S."/>
        </authorList>
    </citation>
    <scope>NUCLEOTIDE SEQUENCE [LARGE SCALE GENOMIC DNA]</scope>
    <source>
        <strain evidence="2">DSM 2262</strain>
    </source>
</reference>
<protein>
    <submittedName>
        <fullName evidence="2">Uncharacterized protein</fullName>
    </submittedName>
</protein>
<keyword evidence="3" id="KW-1185">Reference proteome</keyword>
<evidence type="ECO:0000313" key="2">
    <source>
        <dbReference type="EMBL" id="EPX61729.1"/>
    </source>
</evidence>
<feature type="region of interest" description="Disordered" evidence="1">
    <location>
        <begin position="1"/>
        <end position="63"/>
    </location>
</feature>
<evidence type="ECO:0000313" key="3">
    <source>
        <dbReference type="Proteomes" id="UP000011682"/>
    </source>
</evidence>
<organism evidence="2 3">
    <name type="scientific">Cystobacter fuscus (strain ATCC 25194 / DSM 2262 / NBRC 100088 / M29)</name>
    <dbReference type="NCBI Taxonomy" id="1242864"/>
    <lineage>
        <taxon>Bacteria</taxon>
        <taxon>Pseudomonadati</taxon>
        <taxon>Myxococcota</taxon>
        <taxon>Myxococcia</taxon>
        <taxon>Myxococcales</taxon>
        <taxon>Cystobacterineae</taxon>
        <taxon>Archangiaceae</taxon>
        <taxon>Cystobacter</taxon>
    </lineage>
</organism>
<dbReference type="AlphaFoldDB" id="S9QKD5"/>
<accession>S9QKD5</accession>
<gene>
    <name evidence="2" type="ORF">D187_010348</name>
</gene>
<dbReference type="EMBL" id="ANAH02000009">
    <property type="protein sequence ID" value="EPX61729.1"/>
    <property type="molecule type" value="Genomic_DNA"/>
</dbReference>
<proteinExistence type="predicted"/>